<dbReference type="GO" id="GO:0006354">
    <property type="term" value="P:DNA-templated transcription elongation"/>
    <property type="evidence" value="ECO:0007669"/>
    <property type="project" value="InterPro"/>
</dbReference>
<dbReference type="NCBIfam" id="NF033644">
    <property type="entry name" value="antiterm_UpxY"/>
    <property type="match status" value="1"/>
</dbReference>
<dbReference type="SMART" id="SM00738">
    <property type="entry name" value="NGN"/>
    <property type="match status" value="1"/>
</dbReference>
<organism evidence="5 6">
    <name type="scientific">Pedobacter roseus</name>
    <dbReference type="NCBI Taxonomy" id="336820"/>
    <lineage>
        <taxon>Bacteria</taxon>
        <taxon>Pseudomonadati</taxon>
        <taxon>Bacteroidota</taxon>
        <taxon>Sphingobacteriia</taxon>
        <taxon>Sphingobacteriales</taxon>
        <taxon>Sphingobacteriaceae</taxon>
        <taxon>Pedobacter</taxon>
    </lineage>
</organism>
<dbReference type="KEGG" id="proe:H9L23_07545"/>
<dbReference type="EMBL" id="CP060723">
    <property type="protein sequence ID" value="QNN43927.1"/>
    <property type="molecule type" value="Genomic_DNA"/>
</dbReference>
<dbReference type="InterPro" id="IPR006645">
    <property type="entry name" value="NGN-like_dom"/>
</dbReference>
<evidence type="ECO:0000259" key="4">
    <source>
        <dbReference type="SMART" id="SM00738"/>
    </source>
</evidence>
<reference evidence="5 6" key="1">
    <citation type="submission" date="2020-08" db="EMBL/GenBank/DDBJ databases">
        <title>Genome sequence of Pedobacter roseus KACC 11594T.</title>
        <authorList>
            <person name="Hyun D.-W."/>
            <person name="Bae J.-W."/>
        </authorList>
    </citation>
    <scope>NUCLEOTIDE SEQUENCE [LARGE SCALE GENOMIC DNA]</scope>
    <source>
        <strain evidence="5 6">KACC 11594</strain>
    </source>
</reference>
<dbReference type="PANTHER" id="PTHR30265:SF4">
    <property type="entry name" value="KOW MOTIF FAMILY PROTEIN, EXPRESSED"/>
    <property type="match status" value="1"/>
</dbReference>
<keyword evidence="3" id="KW-0804">Transcription</keyword>
<dbReference type="SUPFAM" id="SSF82679">
    <property type="entry name" value="N-utilization substance G protein NusG, N-terminal domain"/>
    <property type="match status" value="1"/>
</dbReference>
<feature type="domain" description="NusG-like N-terminal" evidence="4">
    <location>
        <begin position="2"/>
        <end position="100"/>
    </location>
</feature>
<evidence type="ECO:0000313" key="6">
    <source>
        <dbReference type="Proteomes" id="UP000515806"/>
    </source>
</evidence>
<gene>
    <name evidence="5" type="ORF">H9L23_07545</name>
</gene>
<dbReference type="GO" id="GO:0031564">
    <property type="term" value="P:transcription antitermination"/>
    <property type="evidence" value="ECO:0007669"/>
    <property type="project" value="UniProtKB-KW"/>
</dbReference>
<name>A0A7G9QKQ2_9SPHI</name>
<dbReference type="InterPro" id="IPR036735">
    <property type="entry name" value="NGN_dom_sf"/>
</dbReference>
<dbReference type="Gene3D" id="3.30.70.940">
    <property type="entry name" value="NusG, N-terminal domain"/>
    <property type="match status" value="1"/>
</dbReference>
<dbReference type="Pfam" id="PF02357">
    <property type="entry name" value="NusG"/>
    <property type="match status" value="1"/>
</dbReference>
<proteinExistence type="predicted"/>
<dbReference type="InterPro" id="IPR043425">
    <property type="entry name" value="NusG-like"/>
</dbReference>
<accession>A0A7G9QKQ2</accession>
<dbReference type="PANTHER" id="PTHR30265">
    <property type="entry name" value="RHO-INTERACTING TRANSCRIPTION TERMINATION FACTOR NUSG"/>
    <property type="match status" value="1"/>
</dbReference>
<protein>
    <submittedName>
        <fullName evidence="5">UpxY family transcription antiterminator</fullName>
    </submittedName>
</protein>
<dbReference type="RefSeq" id="WP_187594382.1">
    <property type="nucleotide sequence ID" value="NZ_CP060723.1"/>
</dbReference>
<keyword evidence="2" id="KW-0805">Transcription regulation</keyword>
<evidence type="ECO:0000256" key="3">
    <source>
        <dbReference type="ARBA" id="ARBA00023163"/>
    </source>
</evidence>
<evidence type="ECO:0000256" key="2">
    <source>
        <dbReference type="ARBA" id="ARBA00023015"/>
    </source>
</evidence>
<evidence type="ECO:0000256" key="1">
    <source>
        <dbReference type="ARBA" id="ARBA00022814"/>
    </source>
</evidence>
<evidence type="ECO:0000313" key="5">
    <source>
        <dbReference type="EMBL" id="QNN43927.1"/>
    </source>
</evidence>
<dbReference type="AlphaFoldDB" id="A0A7G9QKQ2"/>
<sequence length="164" mass="19033">MLPKWHLVFTRSKYEKKVTTRLDSNEIPHFLPLKREIRKWHDRKKVVKLPLFPGYIFVNIRNQADYFKTLELEGVLGFVKIGRELATVPEIVINNLILLENEQSGLEVSEDFFLPGQNVIITDGPFTGLNCEIVSKTNESKLLVRIDILKRSIILNISPEFLMN</sequence>
<dbReference type="Proteomes" id="UP000515806">
    <property type="component" value="Chromosome"/>
</dbReference>
<dbReference type="CDD" id="cd09895">
    <property type="entry name" value="NGN_SP_UpxY"/>
    <property type="match status" value="1"/>
</dbReference>
<keyword evidence="1" id="KW-0889">Transcription antitermination</keyword>
<keyword evidence="6" id="KW-1185">Reference proteome</keyword>